<dbReference type="SMART" id="SM00184">
    <property type="entry name" value="RING"/>
    <property type="match status" value="1"/>
</dbReference>
<dbReference type="GO" id="GO:0005737">
    <property type="term" value="C:cytoplasm"/>
    <property type="evidence" value="ECO:0007669"/>
    <property type="project" value="TreeGrafter"/>
</dbReference>
<evidence type="ECO:0000313" key="7">
    <source>
        <dbReference type="EMBL" id="CDR40868.1"/>
    </source>
</evidence>
<organism evidence="7">
    <name type="scientific">Cyberlindnera fabianii</name>
    <name type="common">Yeast</name>
    <name type="synonym">Hansenula fabianii</name>
    <dbReference type="NCBI Taxonomy" id="36022"/>
    <lineage>
        <taxon>Eukaryota</taxon>
        <taxon>Fungi</taxon>
        <taxon>Dikarya</taxon>
        <taxon>Ascomycota</taxon>
        <taxon>Saccharomycotina</taxon>
        <taxon>Saccharomycetes</taxon>
        <taxon>Phaffomycetales</taxon>
        <taxon>Phaffomycetaceae</taxon>
        <taxon>Cyberlindnera</taxon>
    </lineage>
</organism>
<dbReference type="InterPro" id="IPR013083">
    <property type="entry name" value="Znf_RING/FYVE/PHD"/>
</dbReference>
<reference evidence="7" key="1">
    <citation type="journal article" date="2014" name="Genome Announc.">
        <title>Genome sequence of the yeast Cyberlindnera fabianii (Hansenula fabianii).</title>
        <authorList>
            <person name="Freel K.C."/>
            <person name="Sarilar V."/>
            <person name="Neuveglise C."/>
            <person name="Devillers H."/>
            <person name="Friedrich A."/>
            <person name="Schacherer J."/>
        </authorList>
    </citation>
    <scope>NUCLEOTIDE SEQUENCE</scope>
    <source>
        <strain evidence="7">YJS4271</strain>
    </source>
</reference>
<proteinExistence type="predicted"/>
<dbReference type="PANTHER" id="PTHR15710">
    <property type="entry name" value="E3 UBIQUITIN-PROTEIN LIGASE PRAJA"/>
    <property type="match status" value="1"/>
</dbReference>
<evidence type="ECO:0000256" key="3">
    <source>
        <dbReference type="ARBA" id="ARBA00022833"/>
    </source>
</evidence>
<dbReference type="VEuPathDB" id="FungiDB:BON22_2038"/>
<feature type="region of interest" description="Disordered" evidence="5">
    <location>
        <begin position="479"/>
        <end position="499"/>
    </location>
</feature>
<dbReference type="PANTHER" id="PTHR15710:SF243">
    <property type="entry name" value="E3 UBIQUITIN-PROTEIN LIGASE PRAJA-2 ISOFORM X1"/>
    <property type="match status" value="1"/>
</dbReference>
<dbReference type="AlphaFoldDB" id="A0A061AUL2"/>
<feature type="region of interest" description="Disordered" evidence="5">
    <location>
        <begin position="1"/>
        <end position="26"/>
    </location>
</feature>
<keyword evidence="3" id="KW-0862">Zinc</keyword>
<feature type="compositionally biased region" description="Low complexity" evidence="5">
    <location>
        <begin position="107"/>
        <end position="126"/>
    </location>
</feature>
<dbReference type="GO" id="GO:0016567">
    <property type="term" value="P:protein ubiquitination"/>
    <property type="evidence" value="ECO:0007669"/>
    <property type="project" value="TreeGrafter"/>
</dbReference>
<feature type="compositionally biased region" description="Polar residues" evidence="5">
    <location>
        <begin position="526"/>
        <end position="539"/>
    </location>
</feature>
<dbReference type="GO" id="GO:0061630">
    <property type="term" value="F:ubiquitin protein ligase activity"/>
    <property type="evidence" value="ECO:0007669"/>
    <property type="project" value="TreeGrafter"/>
</dbReference>
<feature type="region of interest" description="Disordered" evidence="5">
    <location>
        <begin position="98"/>
        <end position="143"/>
    </location>
</feature>
<dbReference type="PROSITE" id="PS50089">
    <property type="entry name" value="ZF_RING_2"/>
    <property type="match status" value="1"/>
</dbReference>
<gene>
    <name evidence="7" type="ORF">CYFA0S_05e05358g</name>
</gene>
<feature type="compositionally biased region" description="Polar residues" evidence="5">
    <location>
        <begin position="127"/>
        <end position="143"/>
    </location>
</feature>
<dbReference type="Gene3D" id="3.30.40.10">
    <property type="entry name" value="Zinc/RING finger domain, C3HC4 (zinc finger)"/>
    <property type="match status" value="1"/>
</dbReference>
<feature type="region of interest" description="Disordered" evidence="5">
    <location>
        <begin position="519"/>
        <end position="557"/>
    </location>
</feature>
<feature type="domain" description="RING-type" evidence="6">
    <location>
        <begin position="323"/>
        <end position="348"/>
    </location>
</feature>
<dbReference type="OrthoDB" id="8062037at2759"/>
<dbReference type="Pfam" id="PF13639">
    <property type="entry name" value="zf-RING_2"/>
    <property type="match status" value="1"/>
</dbReference>
<keyword evidence="2 4" id="KW-0863">Zinc-finger</keyword>
<dbReference type="GO" id="GO:0008270">
    <property type="term" value="F:zinc ion binding"/>
    <property type="evidence" value="ECO:0007669"/>
    <property type="project" value="UniProtKB-KW"/>
</dbReference>
<evidence type="ECO:0000256" key="1">
    <source>
        <dbReference type="ARBA" id="ARBA00022723"/>
    </source>
</evidence>
<name>A0A061AUL2_CYBFA</name>
<evidence type="ECO:0000256" key="5">
    <source>
        <dbReference type="SAM" id="MobiDB-lite"/>
    </source>
</evidence>
<dbReference type="PhylomeDB" id="A0A061AUL2"/>
<sequence>MERNGTPPIDSSELQETPDMNSTEGRPNSVVIFQFGDEGDNYVFNIPALTIANRDLSTLGSSLVTAMNQQPQEPTPNDTPTTPAARLAETTDNNVALSSATSSNDVNTTQSQQSQPSPASTQSNTTESTSLPTNPPSDNSRGRTISVSVSYVYAQSTPSEATPEFQRTGTITLNVPDVPVNRTEAQMNVMIELAASIALGAVAAFTQRRRVEISKQTFESFPLVDTSTVSLDVCPICHEDYEIVNKTVNDAPQTKASVKRARESDDEDEESSGPNPAKRAKNDNTSAAEHAEATDHHTHPSTATSSLSSLETEDEYTHAAIRLPCEHVFGRNCVYEWLKMKNTCPLCRKVVHSDVLSQVPPQLINLPNISHLMDPSNRGRPMVVVLDRNTNTLITRQSNTAGTLSTDPPSTATTEDETVYQNLRSLLDDPPVTTNTTPPARERPAARLMRELGLPLNPLMPSGVASLRTANGVETVNLDNDSHTMPFGEPGRSRRRDRRLSLMSPTGRRNILGFNDDGEVIRIPDSSLNSNGDSNESAETTATGADGGATAQPQGDE</sequence>
<evidence type="ECO:0000259" key="6">
    <source>
        <dbReference type="PROSITE" id="PS50089"/>
    </source>
</evidence>
<dbReference type="InterPro" id="IPR001841">
    <property type="entry name" value="Znf_RING"/>
</dbReference>
<dbReference type="SUPFAM" id="SSF57850">
    <property type="entry name" value="RING/U-box"/>
    <property type="match status" value="1"/>
</dbReference>
<feature type="region of interest" description="Disordered" evidence="5">
    <location>
        <begin position="253"/>
        <end position="311"/>
    </location>
</feature>
<accession>A0A061AUL2</accession>
<evidence type="ECO:0000256" key="4">
    <source>
        <dbReference type="PROSITE-ProRule" id="PRU00175"/>
    </source>
</evidence>
<feature type="compositionally biased region" description="Low complexity" evidence="5">
    <location>
        <begin position="540"/>
        <end position="557"/>
    </location>
</feature>
<feature type="compositionally biased region" description="Polar residues" evidence="5">
    <location>
        <begin position="12"/>
        <end position="26"/>
    </location>
</feature>
<feature type="compositionally biased region" description="Low complexity" evidence="5">
    <location>
        <begin position="300"/>
        <end position="310"/>
    </location>
</feature>
<dbReference type="EMBL" id="LK052890">
    <property type="protein sequence ID" value="CDR40868.1"/>
    <property type="molecule type" value="Genomic_DNA"/>
</dbReference>
<evidence type="ECO:0000256" key="2">
    <source>
        <dbReference type="ARBA" id="ARBA00022771"/>
    </source>
</evidence>
<feature type="compositionally biased region" description="Basic and acidic residues" evidence="5">
    <location>
        <begin position="289"/>
        <end position="298"/>
    </location>
</feature>
<protein>
    <submittedName>
        <fullName evidence="7">CYFA0S05e05358g1_1</fullName>
    </submittedName>
</protein>
<keyword evidence="1" id="KW-0479">Metal-binding</keyword>